<dbReference type="SUPFAM" id="SSF52096">
    <property type="entry name" value="ClpP/crotonase"/>
    <property type="match status" value="1"/>
</dbReference>
<evidence type="ECO:0000256" key="1">
    <source>
        <dbReference type="SAM" id="SignalP"/>
    </source>
</evidence>
<gene>
    <name evidence="3" type="ORF">D0X99_10135</name>
</gene>
<proteinExistence type="predicted"/>
<name>A0A418PSA2_9BACT</name>
<dbReference type="Gene3D" id="3.90.226.10">
    <property type="entry name" value="2-enoyl-CoA Hydratase, Chain A, domain 1"/>
    <property type="match status" value="1"/>
</dbReference>
<evidence type="ECO:0000313" key="4">
    <source>
        <dbReference type="Proteomes" id="UP000283522"/>
    </source>
</evidence>
<feature type="chain" id="PRO_5018967687" description="Tail specific protease domain-containing protein" evidence="1">
    <location>
        <begin position="27"/>
        <end position="349"/>
    </location>
</feature>
<dbReference type="AlphaFoldDB" id="A0A418PSA2"/>
<keyword evidence="1" id="KW-0732">Signal</keyword>
<dbReference type="InterPro" id="IPR028204">
    <property type="entry name" value="Tricorn_C1"/>
</dbReference>
<dbReference type="Pfam" id="PF03572">
    <property type="entry name" value="Peptidase_S41"/>
    <property type="match status" value="1"/>
</dbReference>
<feature type="domain" description="Tail specific protease" evidence="2">
    <location>
        <begin position="118"/>
        <end position="325"/>
    </location>
</feature>
<dbReference type="InterPro" id="IPR005151">
    <property type="entry name" value="Tail-specific_protease"/>
</dbReference>
<dbReference type="InterPro" id="IPR029045">
    <property type="entry name" value="ClpP/crotonase-like_dom_sf"/>
</dbReference>
<evidence type="ECO:0000259" key="2">
    <source>
        <dbReference type="SMART" id="SM00245"/>
    </source>
</evidence>
<feature type="signal peptide" evidence="1">
    <location>
        <begin position="1"/>
        <end position="26"/>
    </location>
</feature>
<dbReference type="Gene3D" id="3.30.750.44">
    <property type="match status" value="1"/>
</dbReference>
<keyword evidence="4" id="KW-1185">Reference proteome</keyword>
<dbReference type="PANTHER" id="PTHR11261">
    <property type="entry name" value="INTERPHOTORECEPTOR RETINOID-BINDING PROTEIN"/>
    <property type="match status" value="1"/>
</dbReference>
<dbReference type="GO" id="GO:0006508">
    <property type="term" value="P:proteolysis"/>
    <property type="evidence" value="ECO:0007669"/>
    <property type="project" value="InterPro"/>
</dbReference>
<dbReference type="CDD" id="cd07563">
    <property type="entry name" value="Peptidase_S41_IRBP"/>
    <property type="match status" value="1"/>
</dbReference>
<reference evidence="3 4" key="1">
    <citation type="submission" date="2018-09" db="EMBL/GenBank/DDBJ databases">
        <authorList>
            <person name="Wang X."/>
            <person name="Du Z."/>
        </authorList>
    </citation>
    <scope>NUCLEOTIDE SEQUENCE [LARGE SCALE GENOMIC DNA]</scope>
    <source>
        <strain evidence="3 4">N3</strain>
    </source>
</reference>
<comment type="caution">
    <text evidence="3">The sequence shown here is derived from an EMBL/GenBank/DDBJ whole genome shotgun (WGS) entry which is preliminary data.</text>
</comment>
<dbReference type="PROSITE" id="PS51257">
    <property type="entry name" value="PROKAR_LIPOPROTEIN"/>
    <property type="match status" value="1"/>
</dbReference>
<dbReference type="EMBL" id="QXML01000004">
    <property type="protein sequence ID" value="RIW15773.1"/>
    <property type="molecule type" value="Genomic_DNA"/>
</dbReference>
<dbReference type="PANTHER" id="PTHR11261:SF3">
    <property type="entry name" value="RETINOL-BINDING PROTEIN 3"/>
    <property type="match status" value="1"/>
</dbReference>
<dbReference type="Proteomes" id="UP000283522">
    <property type="component" value="Unassembled WGS sequence"/>
</dbReference>
<dbReference type="SMART" id="SM00245">
    <property type="entry name" value="TSPc"/>
    <property type="match status" value="1"/>
</dbReference>
<evidence type="ECO:0000313" key="3">
    <source>
        <dbReference type="EMBL" id="RIW15773.1"/>
    </source>
</evidence>
<dbReference type="RefSeq" id="WP_119477708.1">
    <property type="nucleotide sequence ID" value="NZ_QXML01000004.1"/>
</dbReference>
<dbReference type="GO" id="GO:0008236">
    <property type="term" value="F:serine-type peptidase activity"/>
    <property type="evidence" value="ECO:0007669"/>
    <property type="project" value="InterPro"/>
</dbReference>
<accession>A0A418PSA2</accession>
<organism evidence="3 4">
    <name type="scientific">Algoriphagus lacus</name>
    <dbReference type="NCBI Taxonomy" id="2056311"/>
    <lineage>
        <taxon>Bacteria</taxon>
        <taxon>Pseudomonadati</taxon>
        <taxon>Bacteroidota</taxon>
        <taxon>Cytophagia</taxon>
        <taxon>Cytophagales</taxon>
        <taxon>Cyclobacteriaceae</taxon>
        <taxon>Algoriphagus</taxon>
    </lineage>
</organism>
<protein>
    <recommendedName>
        <fullName evidence="2">Tail specific protease domain-containing protein</fullName>
    </recommendedName>
</protein>
<sequence>MFTYKLKTTGSIALSLALLGFSSCNETMLGEQPAATPTSSFEVLWSEFDQNYSLFELKNLDWQAVHEEFAPKVTDQLTDDQLFDVMSEMLAKLNDGHVWLVKPNPGFRRYDSGPEFPEGTFSLDLIRGELSEEKVFGPDDEPMMVYGKFKNTNIGYLYLDNLGEAPGFYEEQMKTAIAYLKTTDELIFDARGIEGGDDRSAQVVAGFFAENRELYMKTRFKNGPGHSDFGDWIFWYVNPAKSTFLKPVVVLTDRGTGSAGETFTLAMRKNENVTFVGNFTYGAFSDNPKTELPNGWIVAMSRGDFRDDAGISYEGIGLEPDQLVINTPEQVANGMDRAIQAAFGVLLGN</sequence>
<dbReference type="Pfam" id="PF14684">
    <property type="entry name" value="Tricorn_C1"/>
    <property type="match status" value="1"/>
</dbReference>
<dbReference type="OrthoDB" id="6397760at2"/>